<dbReference type="InterPro" id="IPR036322">
    <property type="entry name" value="WD40_repeat_dom_sf"/>
</dbReference>
<dbReference type="PANTHER" id="PTHR12811:SF0">
    <property type="entry name" value="VACUOLAR PROTEIN SORTING-ASSOCIATED PROTEIN 16 HOMOLOG"/>
    <property type="match status" value="1"/>
</dbReference>
<proteinExistence type="inferred from homology"/>
<dbReference type="InterPro" id="IPR016534">
    <property type="entry name" value="VPS16"/>
</dbReference>
<protein>
    <recommendedName>
        <fullName evidence="2">Vacuolar protein sorting-associated protein 16 homolog</fullName>
    </recommendedName>
</protein>
<dbReference type="EMBL" id="CAJNOK010013691">
    <property type="protein sequence ID" value="CAF1189603.1"/>
    <property type="molecule type" value="Genomic_DNA"/>
</dbReference>
<feature type="non-terminal residue" evidence="6">
    <location>
        <position position="1"/>
    </location>
</feature>
<evidence type="ECO:0000313" key="6">
    <source>
        <dbReference type="EMBL" id="CAF4000657.1"/>
    </source>
</evidence>
<dbReference type="GO" id="GO:0005765">
    <property type="term" value="C:lysosomal membrane"/>
    <property type="evidence" value="ECO:0007669"/>
    <property type="project" value="TreeGrafter"/>
</dbReference>
<dbReference type="AlphaFoldDB" id="A0A8S2NH34"/>
<dbReference type="GO" id="GO:0030897">
    <property type="term" value="C:HOPS complex"/>
    <property type="evidence" value="ECO:0007669"/>
    <property type="project" value="TreeGrafter"/>
</dbReference>
<feature type="domain" description="Vps16 N-terminal" evidence="4">
    <location>
        <begin position="40"/>
        <end position="445"/>
    </location>
</feature>
<evidence type="ECO:0000313" key="5">
    <source>
        <dbReference type="EMBL" id="CAF1189603.1"/>
    </source>
</evidence>
<dbReference type="InterPro" id="IPR006925">
    <property type="entry name" value="Vps16_C"/>
</dbReference>
<dbReference type="Proteomes" id="UP000677228">
    <property type="component" value="Unassembled WGS sequence"/>
</dbReference>
<evidence type="ECO:0000313" key="7">
    <source>
        <dbReference type="Proteomes" id="UP000682733"/>
    </source>
</evidence>
<dbReference type="SUPFAM" id="SSF50978">
    <property type="entry name" value="WD40 repeat-like"/>
    <property type="match status" value="1"/>
</dbReference>
<name>A0A8S2NH34_9BILA</name>
<sequence length="660" mass="75294">MNMDTDLSSYININPISSWRIFNNITYRKIETCEFKNFSKKVERLDKIEKQFVSMAQFGGPIAIITKRQGMTQNDIKYNITIMNLPLHEEKHKEFDRGTIVYVNWTVKEDLILVTEDGKYHLIDIFYHNNNNDESITLSESVSSISEARIFNAKSGSGLIALKRNHEGFIVVKNVYDPIIQTISIMNSDVRSNLTITAWCVIDHIDTTIAYACDNMIYTCNQSSSKKDQQQISGINDTIIKMVTSFDYQTIAVLKQNGDVLIGSKSLTHPFTLKFNGNNEKTRITDIAWCGNEAIIAIRSTSTTWYDLLILDSNKSKAITPTSREIITSDTLYYTTYVWLFPELDGVRILSGDTLQFFQRVPKELYNVLQVISEEPGAQLYNAYINYKYENQLSEMLLTRLKSSKYTSGFEEAVRQCTIAASNEIDPSVQKMLLKAALFGRSFLSLKLNPTPNIGTKRESPIKIQTNNTFSNIIMCLHLINNLQDKSISLPLTYKQFDCLGIQALINRLVRRNLHEFATKLTKFLNIPADEGENRILVQWAVQEINNPTNTNEESISEIIKSRLENVSGIPFIEIIGAAFLAKKTIVVRRLLDVKVTINDQVDILLTLGDKEEALQRALKSENTDLVLYVLMRIKADESLTDYMLRLKKLKSLPINLHLE</sequence>
<dbReference type="Proteomes" id="UP000682733">
    <property type="component" value="Unassembled WGS sequence"/>
</dbReference>
<organism evidence="6 7">
    <name type="scientific">Didymodactylos carnosus</name>
    <dbReference type="NCBI Taxonomy" id="1234261"/>
    <lineage>
        <taxon>Eukaryota</taxon>
        <taxon>Metazoa</taxon>
        <taxon>Spiralia</taxon>
        <taxon>Gnathifera</taxon>
        <taxon>Rotifera</taxon>
        <taxon>Eurotatoria</taxon>
        <taxon>Bdelloidea</taxon>
        <taxon>Philodinida</taxon>
        <taxon>Philodinidae</taxon>
        <taxon>Didymodactylos</taxon>
    </lineage>
</organism>
<dbReference type="Pfam" id="PF04840">
    <property type="entry name" value="Vps16_C"/>
    <property type="match status" value="1"/>
</dbReference>
<dbReference type="GO" id="GO:0042144">
    <property type="term" value="P:vacuole fusion, non-autophagic"/>
    <property type="evidence" value="ECO:0007669"/>
    <property type="project" value="TreeGrafter"/>
</dbReference>
<dbReference type="PIRSF" id="PIRSF007949">
    <property type="entry name" value="VPS16"/>
    <property type="match status" value="1"/>
</dbReference>
<evidence type="ECO:0000256" key="2">
    <source>
        <dbReference type="ARBA" id="ARBA00017947"/>
    </source>
</evidence>
<reference evidence="6" key="1">
    <citation type="submission" date="2021-02" db="EMBL/GenBank/DDBJ databases">
        <authorList>
            <person name="Nowell W R."/>
        </authorList>
    </citation>
    <scope>NUCLEOTIDE SEQUENCE</scope>
</reference>
<dbReference type="GO" id="GO:0006886">
    <property type="term" value="P:intracellular protein transport"/>
    <property type="evidence" value="ECO:0007669"/>
    <property type="project" value="InterPro"/>
</dbReference>
<dbReference type="GO" id="GO:0003779">
    <property type="term" value="F:actin binding"/>
    <property type="evidence" value="ECO:0007669"/>
    <property type="project" value="TreeGrafter"/>
</dbReference>
<evidence type="ECO:0000256" key="1">
    <source>
        <dbReference type="ARBA" id="ARBA00009250"/>
    </source>
</evidence>
<dbReference type="InterPro" id="IPR006926">
    <property type="entry name" value="Vps16_N"/>
</dbReference>
<feature type="domain" description="Vps16 C-terminal" evidence="3">
    <location>
        <begin position="572"/>
        <end position="644"/>
    </location>
</feature>
<accession>A0A8S2NH34</accession>
<dbReference type="Pfam" id="PF04841">
    <property type="entry name" value="Vps16_N"/>
    <property type="match status" value="1"/>
</dbReference>
<comment type="caution">
    <text evidence="6">The sequence shown here is derived from an EMBL/GenBank/DDBJ whole genome shotgun (WGS) entry which is preliminary data.</text>
</comment>
<evidence type="ECO:0000259" key="3">
    <source>
        <dbReference type="Pfam" id="PF04840"/>
    </source>
</evidence>
<comment type="similarity">
    <text evidence="1">Belongs to the VPS16 family.</text>
</comment>
<dbReference type="PANTHER" id="PTHR12811">
    <property type="entry name" value="VACUOLAR PROTEIN SORTING VPS16"/>
    <property type="match status" value="1"/>
</dbReference>
<dbReference type="GO" id="GO:0016197">
    <property type="term" value="P:endosomal transport"/>
    <property type="evidence" value="ECO:0007669"/>
    <property type="project" value="TreeGrafter"/>
</dbReference>
<dbReference type="EMBL" id="CAJOBA010035221">
    <property type="protein sequence ID" value="CAF4000657.1"/>
    <property type="molecule type" value="Genomic_DNA"/>
</dbReference>
<evidence type="ECO:0000259" key="4">
    <source>
        <dbReference type="Pfam" id="PF04841"/>
    </source>
</evidence>
<dbReference type="GO" id="GO:0005768">
    <property type="term" value="C:endosome"/>
    <property type="evidence" value="ECO:0007669"/>
    <property type="project" value="TreeGrafter"/>
</dbReference>
<gene>
    <name evidence="5" type="ORF">OVA965_LOCUS23470</name>
    <name evidence="6" type="ORF">TMI583_LOCUS24189</name>
</gene>